<evidence type="ECO:0000259" key="1">
    <source>
        <dbReference type="Pfam" id="PF22936"/>
    </source>
</evidence>
<accession>A0AAV0YIG5</accession>
<dbReference type="AlphaFoldDB" id="A0AAV0YIG5"/>
<protein>
    <recommendedName>
        <fullName evidence="1">Retrovirus-related Pol polyprotein from transposon TNT 1-94-like beta-barrel domain-containing protein</fullName>
    </recommendedName>
</protein>
<keyword evidence="3" id="KW-1185">Reference proteome</keyword>
<gene>
    <name evidence="2" type="ORF">VFH_U119800</name>
</gene>
<comment type="caution">
    <text evidence="2">The sequence shown here is derived from an EMBL/GenBank/DDBJ whole genome shotgun (WGS) entry which is preliminary data.</text>
</comment>
<sequence length="269" mass="30447">MRLKDLLAQQGLQKASCDEKPTDIAIIDWIKMEENVVGLIRLCISDDVMNHILDLTTPNEEHGDLQAHVNAFNNILANLTRLGVKVDNEDKAIVFLCSLSSSYNHLVTTLTHEKRDYPNKSANVVQDNGSCSEEDLLCVSSAKYTDAWILNSRCSYHMTPHREWLNFLKACDFSFVYLGDDITCSITRKGKIKIALDDGGTHILSEVCYVPELRKNFISLDTLQVNVYSFRSDGDKDIMKVIKGEMTMMTTRKTADNIYKLLGAQLWVM</sequence>
<organism evidence="2 3">
    <name type="scientific">Vicia faba</name>
    <name type="common">Broad bean</name>
    <name type="synonym">Faba vulgaris</name>
    <dbReference type="NCBI Taxonomy" id="3906"/>
    <lineage>
        <taxon>Eukaryota</taxon>
        <taxon>Viridiplantae</taxon>
        <taxon>Streptophyta</taxon>
        <taxon>Embryophyta</taxon>
        <taxon>Tracheophyta</taxon>
        <taxon>Spermatophyta</taxon>
        <taxon>Magnoliopsida</taxon>
        <taxon>eudicotyledons</taxon>
        <taxon>Gunneridae</taxon>
        <taxon>Pentapetalae</taxon>
        <taxon>rosids</taxon>
        <taxon>fabids</taxon>
        <taxon>Fabales</taxon>
        <taxon>Fabaceae</taxon>
        <taxon>Papilionoideae</taxon>
        <taxon>50 kb inversion clade</taxon>
        <taxon>NPAAA clade</taxon>
        <taxon>Hologalegina</taxon>
        <taxon>IRL clade</taxon>
        <taxon>Fabeae</taxon>
        <taxon>Vicia</taxon>
    </lineage>
</organism>
<dbReference type="Proteomes" id="UP001157006">
    <property type="component" value="Unassembled WGS sequence"/>
</dbReference>
<proteinExistence type="predicted"/>
<evidence type="ECO:0000313" key="2">
    <source>
        <dbReference type="EMBL" id="CAI8585364.1"/>
    </source>
</evidence>
<dbReference type="EMBL" id="CATIWC010003650">
    <property type="protein sequence ID" value="CAI8585364.1"/>
    <property type="molecule type" value="Genomic_DNA"/>
</dbReference>
<dbReference type="Pfam" id="PF22936">
    <property type="entry name" value="Pol_BBD"/>
    <property type="match status" value="1"/>
</dbReference>
<dbReference type="Pfam" id="PF14223">
    <property type="entry name" value="Retrotran_gag_2"/>
    <property type="match status" value="1"/>
</dbReference>
<reference evidence="2 3" key="1">
    <citation type="submission" date="2023-01" db="EMBL/GenBank/DDBJ databases">
        <authorList>
            <person name="Kreplak J."/>
        </authorList>
    </citation>
    <scope>NUCLEOTIDE SEQUENCE [LARGE SCALE GENOMIC DNA]</scope>
</reference>
<dbReference type="InterPro" id="IPR054722">
    <property type="entry name" value="PolX-like_BBD"/>
</dbReference>
<name>A0AAV0YIG5_VICFA</name>
<feature type="domain" description="Retrovirus-related Pol polyprotein from transposon TNT 1-94-like beta-barrel" evidence="1">
    <location>
        <begin position="148"/>
        <end position="225"/>
    </location>
</feature>
<evidence type="ECO:0000313" key="3">
    <source>
        <dbReference type="Proteomes" id="UP001157006"/>
    </source>
</evidence>